<feature type="transmembrane region" description="Helical" evidence="3">
    <location>
        <begin position="526"/>
        <end position="545"/>
    </location>
</feature>
<dbReference type="Gene3D" id="2.120.10.30">
    <property type="entry name" value="TolB, C-terminal domain"/>
    <property type="match status" value="1"/>
</dbReference>
<evidence type="ECO:0000256" key="3">
    <source>
        <dbReference type="SAM" id="Phobius"/>
    </source>
</evidence>
<dbReference type="InterPro" id="IPR047153">
    <property type="entry name" value="TRIM45/56/19-like"/>
</dbReference>
<dbReference type="AlphaFoldDB" id="A0A8B6BWG5"/>
<dbReference type="PROSITE" id="PS50119">
    <property type="entry name" value="ZF_BBOX"/>
    <property type="match status" value="1"/>
</dbReference>
<dbReference type="Gene3D" id="4.10.830.40">
    <property type="match status" value="1"/>
</dbReference>
<dbReference type="SUPFAM" id="SSF57845">
    <property type="entry name" value="B-box zinc-binding domain"/>
    <property type="match status" value="1"/>
</dbReference>
<name>A0A8B6BWG5_MYTGA</name>
<evidence type="ECO:0000259" key="4">
    <source>
        <dbReference type="PROSITE" id="PS50119"/>
    </source>
</evidence>
<dbReference type="CDD" id="cd19757">
    <property type="entry name" value="Bbox1"/>
    <property type="match status" value="1"/>
</dbReference>
<keyword evidence="3" id="KW-0812">Transmembrane</keyword>
<keyword evidence="1" id="KW-0479">Metal-binding</keyword>
<accession>A0A8B6BWG5</accession>
<evidence type="ECO:0000256" key="2">
    <source>
        <dbReference type="SAM" id="Coils"/>
    </source>
</evidence>
<keyword evidence="1" id="KW-0863">Zinc-finger</keyword>
<dbReference type="Pfam" id="PF00643">
    <property type="entry name" value="zf-B_box"/>
    <property type="match status" value="1"/>
</dbReference>
<dbReference type="SUPFAM" id="SSF63829">
    <property type="entry name" value="Calcium-dependent phosphotriesterase"/>
    <property type="match status" value="1"/>
</dbReference>
<gene>
    <name evidence="5" type="ORF">MGAL_10B053919</name>
</gene>
<evidence type="ECO:0000313" key="6">
    <source>
        <dbReference type="Proteomes" id="UP000596742"/>
    </source>
</evidence>
<keyword evidence="1" id="KW-0862">Zinc</keyword>
<reference evidence="5" key="1">
    <citation type="submission" date="2018-11" db="EMBL/GenBank/DDBJ databases">
        <authorList>
            <person name="Alioto T."/>
            <person name="Alioto T."/>
        </authorList>
    </citation>
    <scope>NUCLEOTIDE SEQUENCE</scope>
</reference>
<dbReference type="InterPro" id="IPR011042">
    <property type="entry name" value="6-blade_b-propeller_TolB-like"/>
</dbReference>
<keyword evidence="2" id="KW-0175">Coiled coil</keyword>
<dbReference type="SMART" id="SM00336">
    <property type="entry name" value="BBOX"/>
    <property type="match status" value="2"/>
</dbReference>
<dbReference type="EMBL" id="UYJE01000722">
    <property type="protein sequence ID" value="VDH95760.1"/>
    <property type="molecule type" value="Genomic_DNA"/>
</dbReference>
<keyword evidence="3" id="KW-1133">Transmembrane helix</keyword>
<protein>
    <recommendedName>
        <fullName evidence="4">B box-type domain-containing protein</fullName>
    </recommendedName>
</protein>
<dbReference type="InterPro" id="IPR000315">
    <property type="entry name" value="Znf_B-box"/>
</dbReference>
<dbReference type="PANTHER" id="PTHR25462">
    <property type="entry name" value="BONUS, ISOFORM C-RELATED"/>
    <property type="match status" value="1"/>
</dbReference>
<dbReference type="Gene3D" id="3.30.160.60">
    <property type="entry name" value="Classic Zinc Finger"/>
    <property type="match status" value="1"/>
</dbReference>
<dbReference type="GO" id="GO:0008270">
    <property type="term" value="F:zinc ion binding"/>
    <property type="evidence" value="ECO:0007669"/>
    <property type="project" value="UniProtKB-KW"/>
</dbReference>
<feature type="transmembrane region" description="Helical" evidence="3">
    <location>
        <begin position="552"/>
        <end position="572"/>
    </location>
</feature>
<evidence type="ECO:0000313" key="5">
    <source>
        <dbReference type="EMBL" id="VDH95760.1"/>
    </source>
</evidence>
<keyword evidence="6" id="KW-1185">Reference proteome</keyword>
<feature type="domain" description="B box-type" evidence="4">
    <location>
        <begin position="76"/>
        <end position="117"/>
    </location>
</feature>
<comment type="caution">
    <text evidence="5">The sequence shown here is derived from an EMBL/GenBank/DDBJ whole genome shotgun (WGS) entry which is preliminary data.</text>
</comment>
<feature type="transmembrane region" description="Helical" evidence="3">
    <location>
        <begin position="578"/>
        <end position="596"/>
    </location>
</feature>
<feature type="coiled-coil region" evidence="2">
    <location>
        <begin position="114"/>
        <end position="159"/>
    </location>
</feature>
<evidence type="ECO:0000256" key="1">
    <source>
        <dbReference type="PROSITE-ProRule" id="PRU00024"/>
    </source>
</evidence>
<keyword evidence="3" id="KW-0472">Membrane</keyword>
<dbReference type="PANTHER" id="PTHR25462:SF296">
    <property type="entry name" value="MEIOTIC P26, ISOFORM F"/>
    <property type="match status" value="1"/>
</dbReference>
<sequence length="611" mass="69221">MAFSQSIGKAQTPAMCQFCEESPDIKWKCINCELFLCQRCCSKIHSKIKASMEHEIINVKDLEMVDFATSVRKVDLENMVCKIHDKQKCFVFCKDCKEPSCSKCLIETHKLHDYKDLDEEYKEIIFEMEELIKQFEANLKFISNEKKQLQKKLSDGDNNFQETRDLILQTEKKMKDVISKHAKDLLQELEAKWKPTENIIKRELSAITKNEEKIKTKKKNLYQALQSHQAIDIFSTSKTLEKSLSHYSVKKIKENKTKFIPTNMEVKKGSQSVLGDIYTTLDLELINTYHSDLENVTNIVFCSDKTAFVGSLNSSKIQKINFETNNIKVETEILIEVNDMAKFTDNEILVATGQSGLTLYTKDGQFTTFKSFSPLKTASVHVTKNKKIIVGLVEYTLDIFRIAKDSHRKVMIMNQNGDIQHTIEYDRDNQRLLTCPYRINSLKDRIVVVDNTDKKREGRVVMFDYGGKLHWTYNGCNRIISDQVKFYPRDVSITSTAMILISDQINHAIHVTNPAGKVIVCCDVKVLVVSSTVVVSIASVLYVIFASVKSVIFPSVTSVPSIIVVATVVMVVVVTSGVVVISGVVVWAVVVISSVVKMSTVVAMGTEIVNM</sequence>
<proteinExistence type="predicted"/>
<organism evidence="5 6">
    <name type="scientific">Mytilus galloprovincialis</name>
    <name type="common">Mediterranean mussel</name>
    <dbReference type="NCBI Taxonomy" id="29158"/>
    <lineage>
        <taxon>Eukaryota</taxon>
        <taxon>Metazoa</taxon>
        <taxon>Spiralia</taxon>
        <taxon>Lophotrochozoa</taxon>
        <taxon>Mollusca</taxon>
        <taxon>Bivalvia</taxon>
        <taxon>Autobranchia</taxon>
        <taxon>Pteriomorphia</taxon>
        <taxon>Mytilida</taxon>
        <taxon>Mytiloidea</taxon>
        <taxon>Mytilidae</taxon>
        <taxon>Mytilinae</taxon>
        <taxon>Mytilus</taxon>
    </lineage>
</organism>
<dbReference type="OrthoDB" id="6135363at2759"/>
<dbReference type="Proteomes" id="UP000596742">
    <property type="component" value="Unassembled WGS sequence"/>
</dbReference>